<accession>A0A0B1TFJ9</accession>
<name>A0A0B1TFJ9_OESDE</name>
<sequence length="167" mass="18534">MFRNAYAITSEIRAMPLFDSRTSTAGYETTQAVGSLGVVRSTDYHNSEQLLYLTIAGSNLNGEVAVSTEGSSPSHQRKYRRCRSSGCGLDWRQYLYHSAISPRSATILRNEFTNPLFDDRSSNESAPEEPSSDPTALTYNNPLFVEENTHAAPFSGINVTYTNKFES</sequence>
<gene>
    <name evidence="2" type="ORF">OESDEN_03698</name>
</gene>
<dbReference type="Proteomes" id="UP000053660">
    <property type="component" value="Unassembled WGS sequence"/>
</dbReference>
<evidence type="ECO:0000256" key="1">
    <source>
        <dbReference type="SAM" id="MobiDB-lite"/>
    </source>
</evidence>
<reference evidence="2 3" key="1">
    <citation type="submission" date="2014-03" db="EMBL/GenBank/DDBJ databases">
        <title>Draft genome of the hookworm Oesophagostomum dentatum.</title>
        <authorList>
            <person name="Mitreva M."/>
        </authorList>
    </citation>
    <scope>NUCLEOTIDE SEQUENCE [LARGE SCALE GENOMIC DNA]</scope>
    <source>
        <strain evidence="2 3">OD-Hann</strain>
    </source>
</reference>
<evidence type="ECO:0000313" key="3">
    <source>
        <dbReference type="Proteomes" id="UP000053660"/>
    </source>
</evidence>
<organism evidence="2 3">
    <name type="scientific">Oesophagostomum dentatum</name>
    <name type="common">Nodular worm</name>
    <dbReference type="NCBI Taxonomy" id="61180"/>
    <lineage>
        <taxon>Eukaryota</taxon>
        <taxon>Metazoa</taxon>
        <taxon>Ecdysozoa</taxon>
        <taxon>Nematoda</taxon>
        <taxon>Chromadorea</taxon>
        <taxon>Rhabditida</taxon>
        <taxon>Rhabditina</taxon>
        <taxon>Rhabditomorpha</taxon>
        <taxon>Strongyloidea</taxon>
        <taxon>Strongylidae</taxon>
        <taxon>Oesophagostomum</taxon>
    </lineage>
</organism>
<dbReference type="OrthoDB" id="9990982at2759"/>
<feature type="region of interest" description="Disordered" evidence="1">
    <location>
        <begin position="116"/>
        <end position="138"/>
    </location>
</feature>
<keyword evidence="3" id="KW-1185">Reference proteome</keyword>
<dbReference type="EMBL" id="KN549693">
    <property type="protein sequence ID" value="KHJ96333.1"/>
    <property type="molecule type" value="Genomic_DNA"/>
</dbReference>
<protein>
    <submittedName>
        <fullName evidence="2">Uncharacterized protein</fullName>
    </submittedName>
</protein>
<dbReference type="AlphaFoldDB" id="A0A0B1TFJ9"/>
<proteinExistence type="predicted"/>
<evidence type="ECO:0000313" key="2">
    <source>
        <dbReference type="EMBL" id="KHJ96333.1"/>
    </source>
</evidence>